<evidence type="ECO:0000313" key="2">
    <source>
        <dbReference type="EMBL" id="KAG7378654.1"/>
    </source>
</evidence>
<keyword evidence="3" id="KW-1185">Reference proteome</keyword>
<dbReference type="AlphaFoldDB" id="A0A8T1VGQ9"/>
<reference evidence="2" key="1">
    <citation type="submission" date="2021-02" db="EMBL/GenBank/DDBJ databases">
        <authorList>
            <person name="Palmer J.M."/>
        </authorList>
    </citation>
    <scope>NUCLEOTIDE SEQUENCE</scope>
    <source>
        <strain evidence="2">SCRP734</strain>
    </source>
</reference>
<sequence length="104" mass="11097">MAGPMDSKRQAAEKRRTGAGGRDLRPVHQIIFQRTVTDGDGDVPTRDGGPNDDGVATRGDERDEETQLVAVVAGRRLALDSATALLSEYCERDDRGVSSGVKAT</sequence>
<name>A0A8T1VGQ9_9STRA</name>
<protein>
    <submittedName>
        <fullName evidence="2">Uncharacterized protein</fullName>
    </submittedName>
</protein>
<organism evidence="2 3">
    <name type="scientific">Phytophthora pseudosyringae</name>
    <dbReference type="NCBI Taxonomy" id="221518"/>
    <lineage>
        <taxon>Eukaryota</taxon>
        <taxon>Sar</taxon>
        <taxon>Stramenopiles</taxon>
        <taxon>Oomycota</taxon>
        <taxon>Peronosporomycetes</taxon>
        <taxon>Peronosporales</taxon>
        <taxon>Peronosporaceae</taxon>
        <taxon>Phytophthora</taxon>
    </lineage>
</organism>
<feature type="compositionally biased region" description="Basic and acidic residues" evidence="1">
    <location>
        <begin position="1"/>
        <end position="26"/>
    </location>
</feature>
<accession>A0A8T1VGQ9</accession>
<dbReference type="EMBL" id="JAGDFM010000406">
    <property type="protein sequence ID" value="KAG7378654.1"/>
    <property type="molecule type" value="Genomic_DNA"/>
</dbReference>
<evidence type="ECO:0000256" key="1">
    <source>
        <dbReference type="SAM" id="MobiDB-lite"/>
    </source>
</evidence>
<proteinExistence type="predicted"/>
<gene>
    <name evidence="2" type="ORF">PHYPSEUDO_009784</name>
</gene>
<dbReference type="Proteomes" id="UP000694044">
    <property type="component" value="Unassembled WGS sequence"/>
</dbReference>
<comment type="caution">
    <text evidence="2">The sequence shown here is derived from an EMBL/GenBank/DDBJ whole genome shotgun (WGS) entry which is preliminary data.</text>
</comment>
<evidence type="ECO:0000313" key="3">
    <source>
        <dbReference type="Proteomes" id="UP000694044"/>
    </source>
</evidence>
<feature type="region of interest" description="Disordered" evidence="1">
    <location>
        <begin position="1"/>
        <end position="65"/>
    </location>
</feature>